<protein>
    <submittedName>
        <fullName evidence="1">Uncharacterized protein</fullName>
    </submittedName>
</protein>
<organism evidence="1">
    <name type="scientific">Arundo donax</name>
    <name type="common">Giant reed</name>
    <name type="synonym">Donax arundinaceus</name>
    <dbReference type="NCBI Taxonomy" id="35708"/>
    <lineage>
        <taxon>Eukaryota</taxon>
        <taxon>Viridiplantae</taxon>
        <taxon>Streptophyta</taxon>
        <taxon>Embryophyta</taxon>
        <taxon>Tracheophyta</taxon>
        <taxon>Spermatophyta</taxon>
        <taxon>Magnoliopsida</taxon>
        <taxon>Liliopsida</taxon>
        <taxon>Poales</taxon>
        <taxon>Poaceae</taxon>
        <taxon>PACMAD clade</taxon>
        <taxon>Arundinoideae</taxon>
        <taxon>Arundineae</taxon>
        <taxon>Arundo</taxon>
    </lineage>
</organism>
<accession>A0A0A8YCE2</accession>
<name>A0A0A8YCE2_ARUDO</name>
<reference evidence="1" key="2">
    <citation type="journal article" date="2015" name="Data Brief">
        <title>Shoot transcriptome of the giant reed, Arundo donax.</title>
        <authorList>
            <person name="Barrero R.A."/>
            <person name="Guerrero F.D."/>
            <person name="Moolhuijzen P."/>
            <person name="Goolsby J.A."/>
            <person name="Tidwell J."/>
            <person name="Bellgard S.E."/>
            <person name="Bellgard M.I."/>
        </authorList>
    </citation>
    <scope>NUCLEOTIDE SEQUENCE</scope>
    <source>
        <tissue evidence="1">Shoot tissue taken approximately 20 cm above the soil surface</tissue>
    </source>
</reference>
<reference evidence="1" key="1">
    <citation type="submission" date="2014-09" db="EMBL/GenBank/DDBJ databases">
        <authorList>
            <person name="Magalhaes I.L.F."/>
            <person name="Oliveira U."/>
            <person name="Santos F.R."/>
            <person name="Vidigal T.H.D.A."/>
            <person name="Brescovit A.D."/>
            <person name="Santos A.J."/>
        </authorList>
    </citation>
    <scope>NUCLEOTIDE SEQUENCE</scope>
    <source>
        <tissue evidence="1">Shoot tissue taken approximately 20 cm above the soil surface</tissue>
    </source>
</reference>
<evidence type="ECO:0000313" key="1">
    <source>
        <dbReference type="EMBL" id="JAD23118.1"/>
    </source>
</evidence>
<proteinExistence type="predicted"/>
<dbReference type="EMBL" id="GBRH01274777">
    <property type="protein sequence ID" value="JAD23118.1"/>
    <property type="molecule type" value="Transcribed_RNA"/>
</dbReference>
<dbReference type="AlphaFoldDB" id="A0A0A8YCE2"/>
<sequence length="16" mass="1752">MEDDLAAPLPDHSLDL</sequence>